<feature type="signal peptide" evidence="1">
    <location>
        <begin position="1"/>
        <end position="21"/>
    </location>
</feature>
<gene>
    <name evidence="4" type="ORF">E3J62_07740</name>
</gene>
<feature type="chain" id="PRO_5021706033" evidence="1">
    <location>
        <begin position="22"/>
        <end position="1053"/>
    </location>
</feature>
<dbReference type="InterPro" id="IPR011635">
    <property type="entry name" value="CARDB"/>
</dbReference>
<dbReference type="InterPro" id="IPR013783">
    <property type="entry name" value="Ig-like_fold"/>
</dbReference>
<dbReference type="InterPro" id="IPR026444">
    <property type="entry name" value="Secre_tail"/>
</dbReference>
<evidence type="ECO:0000259" key="3">
    <source>
        <dbReference type="Pfam" id="PF13860"/>
    </source>
</evidence>
<evidence type="ECO:0000313" key="4">
    <source>
        <dbReference type="EMBL" id="TET45302.1"/>
    </source>
</evidence>
<dbReference type="AlphaFoldDB" id="A0A523URY3"/>
<reference evidence="4 5" key="1">
    <citation type="submission" date="2019-03" db="EMBL/GenBank/DDBJ databases">
        <title>Metabolic potential of uncultured bacteria and archaea associated with petroleum seepage in deep-sea sediments.</title>
        <authorList>
            <person name="Dong X."/>
            <person name="Hubert C."/>
        </authorList>
    </citation>
    <scope>NUCLEOTIDE SEQUENCE [LARGE SCALE GENOMIC DNA]</scope>
    <source>
        <strain evidence="4">E44_bin18</strain>
    </source>
</reference>
<proteinExistence type="predicted"/>
<dbReference type="NCBIfam" id="TIGR04183">
    <property type="entry name" value="Por_Secre_tail"/>
    <property type="match status" value="1"/>
</dbReference>
<dbReference type="EMBL" id="SOJN01000087">
    <property type="protein sequence ID" value="TET45302.1"/>
    <property type="molecule type" value="Genomic_DNA"/>
</dbReference>
<dbReference type="Proteomes" id="UP000315525">
    <property type="component" value="Unassembled WGS sequence"/>
</dbReference>
<evidence type="ECO:0000259" key="2">
    <source>
        <dbReference type="Pfam" id="PF07705"/>
    </source>
</evidence>
<dbReference type="Gene3D" id="2.60.40.10">
    <property type="entry name" value="Immunoglobulins"/>
    <property type="match status" value="1"/>
</dbReference>
<feature type="domain" description="FlgD/Vpr Ig-like" evidence="3">
    <location>
        <begin position="983"/>
        <end position="1040"/>
    </location>
</feature>
<organism evidence="4 5">
    <name type="scientific">candidate division TA06 bacterium</name>
    <dbReference type="NCBI Taxonomy" id="2250710"/>
    <lineage>
        <taxon>Bacteria</taxon>
        <taxon>Bacteria division TA06</taxon>
    </lineage>
</organism>
<evidence type="ECO:0000313" key="5">
    <source>
        <dbReference type="Proteomes" id="UP000315525"/>
    </source>
</evidence>
<keyword evidence="1" id="KW-0732">Signal</keyword>
<feature type="domain" description="CARDB" evidence="2">
    <location>
        <begin position="338"/>
        <end position="408"/>
    </location>
</feature>
<name>A0A523URY3_UNCT6</name>
<evidence type="ECO:0000256" key="1">
    <source>
        <dbReference type="SAM" id="SignalP"/>
    </source>
</evidence>
<dbReference type="Pfam" id="PF13860">
    <property type="entry name" value="FlgD_ig"/>
    <property type="match status" value="1"/>
</dbReference>
<comment type="caution">
    <text evidence="4">The sequence shown here is derived from an EMBL/GenBank/DDBJ whole genome shotgun (WGS) entry which is preliminary data.</text>
</comment>
<sequence length="1053" mass="114609">MKRLSFLTLAVCLLFAVGAFAETAGVVSATDGADAQRAYWEKVLKYADVFPGATVEDFLYQEPGEGQALMSPQYIAWVQVFTFPINESPYAVGVAYNKDASSDERYQVSTGISPDQYIRFYSSAGSQTRTCTQPSSSGWGMRDLAWDESRSEIHGAANAYRRRLIILDNCRSQCNNYLTQFSYQYGSAHHDGGSSPDTIWSHYWYTNWGAYSISRPSCTMTWQGYLINNPGGAQYGIAIDRTGTFGESWVLWVSYQSGTGGNRLHALKRNGSTIGYQSLPGTAGGIDFVDDWEGTGAPAIIYMSQESPDRVRVYQPPPDNDVAVDGILKPSDGFLFSAGDDVEIEARVGNRGTQPQSDFDVRAIIMDGATEVYNEVVTVASLASGATIDVTFPDFTIAAAEVAYDLEICTELAGDEQPGNDCKSKTIMAVEECDVYRCDDRSSITNAQYWIGGYYWGNAYTPAGYPAKIKYIGAKVCSPGGPFWPWPNANLDPFELAVFLKPTATPDPTPVRQMIVVDDGLAPFGEVYGIVSPPLEITSGAIVAAMTLPNYPVELTGVYCDAVFNCSGNRFYRTSTGFWYQYTSSIGDWYIWACIETPPPIEWMDDTLEADVGCDVVGAGGEVAFDTDVMCNGDVSDIDFRSTDLVNASGDKIPRTAVSFDPAAFASLEPGDVRTIAVTVSIAIAQPAGDYEGELIVEGIAAPGPVSDELPVTIHVEECCDLDVDDDYANLTANKMTLVAVESKKSVISVTMGEFVVLSTNDKFTNVDMDDGPGNVGFSFTCSSTDLSTYFDNRREIPGSAVTFTPDPGALASGEAMRVVLTATLPDKLHRMRHDEEQWVYRGTVTVTADCEDEDDFTLNVNIVKGQAGTVLPNTFVGELDERGLLLAWGEYSFGKSFNLYRENEPGEYVLLNRNPMPGSSSYLDENIVEGGTYAYKFGVIDENGKETVFGPMTAAITRRPTSVSLMPGVPNPMNSETVIRYTITNESEVSLKVYDVTGSVVKTLVNESVPAGYHSAVWNGTNDAGNKVASGVYFYRLTAGDFNQSRKLVVLR</sequence>
<protein>
    <submittedName>
        <fullName evidence="4">T9SS type A sorting domain-containing protein</fullName>
    </submittedName>
</protein>
<dbReference type="Pfam" id="PF07705">
    <property type="entry name" value="CARDB"/>
    <property type="match status" value="1"/>
</dbReference>
<accession>A0A523URY3</accession>
<dbReference type="Gene3D" id="2.60.40.4070">
    <property type="match status" value="1"/>
</dbReference>
<dbReference type="InterPro" id="IPR025965">
    <property type="entry name" value="FlgD/Vpr_Ig-like"/>
</dbReference>